<dbReference type="Proteomes" id="UP000177573">
    <property type="component" value="Unassembled WGS sequence"/>
</dbReference>
<sequence>MKNNSLPISQFGKNLVPIASFLVHQVGNCKFERFASLGDPIAWIFLEKKKFPIPLEAEKKNFHKDFPHKAPLAARELTFMV</sequence>
<dbReference type="AlphaFoldDB" id="A0A1G2DNF9"/>
<evidence type="ECO:0000313" key="2">
    <source>
        <dbReference type="Proteomes" id="UP000177573"/>
    </source>
</evidence>
<evidence type="ECO:0000313" key="1">
    <source>
        <dbReference type="EMBL" id="OGZ15204.1"/>
    </source>
</evidence>
<dbReference type="EMBL" id="MHLR01000017">
    <property type="protein sequence ID" value="OGZ15204.1"/>
    <property type="molecule type" value="Genomic_DNA"/>
</dbReference>
<proteinExistence type="predicted"/>
<dbReference type="STRING" id="1798667.A3J08_03050"/>
<accession>A0A1G2DNF9</accession>
<name>A0A1G2DNF9_9BACT</name>
<comment type="caution">
    <text evidence="1">The sequence shown here is derived from an EMBL/GenBank/DDBJ whole genome shotgun (WGS) entry which is preliminary data.</text>
</comment>
<protein>
    <submittedName>
        <fullName evidence="1">Uncharacterized protein</fullName>
    </submittedName>
</protein>
<gene>
    <name evidence="1" type="ORF">A3J08_03050</name>
</gene>
<reference evidence="1 2" key="1">
    <citation type="journal article" date="2016" name="Nat. Commun.">
        <title>Thousands of microbial genomes shed light on interconnected biogeochemical processes in an aquifer system.</title>
        <authorList>
            <person name="Anantharaman K."/>
            <person name="Brown C.T."/>
            <person name="Hug L.A."/>
            <person name="Sharon I."/>
            <person name="Castelle C.J."/>
            <person name="Probst A.J."/>
            <person name="Thomas B.C."/>
            <person name="Singh A."/>
            <person name="Wilkins M.J."/>
            <person name="Karaoz U."/>
            <person name="Brodie E.L."/>
            <person name="Williams K.H."/>
            <person name="Hubbard S.S."/>
            <person name="Banfield J.F."/>
        </authorList>
    </citation>
    <scope>NUCLEOTIDE SEQUENCE [LARGE SCALE GENOMIC DNA]</scope>
</reference>
<organism evidence="1 2">
    <name type="scientific">Candidatus Lloydbacteria bacterium RIFCSPLOWO2_02_FULL_51_11</name>
    <dbReference type="NCBI Taxonomy" id="1798667"/>
    <lineage>
        <taxon>Bacteria</taxon>
        <taxon>Candidatus Lloydiibacteriota</taxon>
    </lineage>
</organism>